<gene>
    <name evidence="2" type="ORF">ACIBP5_30120</name>
</gene>
<dbReference type="PANTHER" id="PTHR45763">
    <property type="entry name" value="HYDROLASE, ALPHA/BETA FOLD FAMILY PROTEIN, EXPRESSED-RELATED"/>
    <property type="match status" value="1"/>
</dbReference>
<dbReference type="PANTHER" id="PTHR45763:SF46">
    <property type="entry name" value="AB HYDROLASE-1 DOMAIN-CONTAINING PROTEIN"/>
    <property type="match status" value="1"/>
</dbReference>
<sequence>MDTGLEDGVTYGIMEPEEAGTVRLRDGRALGWAAWGPAGGAPVLFFSGAAMGRSLGFGADVLGRLGVRLVAVERPGLGVSDPAPDRTLLSWPGDVRELVSGLGLEGGVRVVGFSHGAPFALACAAAGVVTAAAVVSGLDELTHPGLPVDPAVAGLLAAAADDPEAFEATFARDGGAEMMWGLVTGTSGERDLAVYTDPAFEPAYRRSLAEGFAQGAAGYARDLVLAFRPWPFRVEDIRVPVVLWYGGHDPGTVHSPDHGAVLARRIPGARRHLLPEEGGSLLWTRADDVLAALLAA</sequence>
<proteinExistence type="predicted"/>
<feature type="domain" description="AB hydrolase-1" evidence="1">
    <location>
        <begin position="42"/>
        <end position="284"/>
    </location>
</feature>
<evidence type="ECO:0000313" key="2">
    <source>
        <dbReference type="EMBL" id="MFI7444249.1"/>
    </source>
</evidence>
<dbReference type="GO" id="GO:0016787">
    <property type="term" value="F:hydrolase activity"/>
    <property type="evidence" value="ECO:0007669"/>
    <property type="project" value="UniProtKB-KW"/>
</dbReference>
<evidence type="ECO:0000313" key="3">
    <source>
        <dbReference type="Proteomes" id="UP001612928"/>
    </source>
</evidence>
<dbReference type="InterPro" id="IPR000073">
    <property type="entry name" value="AB_hydrolase_1"/>
</dbReference>
<dbReference type="Proteomes" id="UP001612928">
    <property type="component" value="Unassembled WGS sequence"/>
</dbReference>
<organism evidence="2 3">
    <name type="scientific">Nonomuraea indica</name>
    <dbReference type="NCBI Taxonomy" id="1581193"/>
    <lineage>
        <taxon>Bacteria</taxon>
        <taxon>Bacillati</taxon>
        <taxon>Actinomycetota</taxon>
        <taxon>Actinomycetes</taxon>
        <taxon>Streptosporangiales</taxon>
        <taxon>Streptosporangiaceae</taxon>
        <taxon>Nonomuraea</taxon>
    </lineage>
</organism>
<protein>
    <submittedName>
        <fullName evidence="2">Alpha/beta fold hydrolase</fullName>
    </submittedName>
</protein>
<dbReference type="SUPFAM" id="SSF53474">
    <property type="entry name" value="alpha/beta-Hydrolases"/>
    <property type="match status" value="1"/>
</dbReference>
<dbReference type="EMBL" id="JBITMB010000008">
    <property type="protein sequence ID" value="MFI7444249.1"/>
    <property type="molecule type" value="Genomic_DNA"/>
</dbReference>
<dbReference type="Pfam" id="PF00561">
    <property type="entry name" value="Abhydrolase_1"/>
    <property type="match status" value="1"/>
</dbReference>
<keyword evidence="2" id="KW-0378">Hydrolase</keyword>
<accession>A0ABW8ABV4</accession>
<comment type="caution">
    <text evidence="2">The sequence shown here is derived from an EMBL/GenBank/DDBJ whole genome shotgun (WGS) entry which is preliminary data.</text>
</comment>
<dbReference type="RefSeq" id="WP_397024502.1">
    <property type="nucleotide sequence ID" value="NZ_JBITMB010000008.1"/>
</dbReference>
<dbReference type="InterPro" id="IPR029058">
    <property type="entry name" value="AB_hydrolase_fold"/>
</dbReference>
<dbReference type="Gene3D" id="3.40.50.1820">
    <property type="entry name" value="alpha/beta hydrolase"/>
    <property type="match status" value="1"/>
</dbReference>
<evidence type="ECO:0000259" key="1">
    <source>
        <dbReference type="Pfam" id="PF00561"/>
    </source>
</evidence>
<keyword evidence="3" id="KW-1185">Reference proteome</keyword>
<name>A0ABW8ABV4_9ACTN</name>
<reference evidence="2 3" key="1">
    <citation type="submission" date="2024-10" db="EMBL/GenBank/DDBJ databases">
        <title>The Natural Products Discovery Center: Release of the First 8490 Sequenced Strains for Exploring Actinobacteria Biosynthetic Diversity.</title>
        <authorList>
            <person name="Kalkreuter E."/>
            <person name="Kautsar S.A."/>
            <person name="Yang D."/>
            <person name="Bader C.D."/>
            <person name="Teijaro C.N."/>
            <person name="Fluegel L."/>
            <person name="Davis C.M."/>
            <person name="Simpson J.R."/>
            <person name="Lauterbach L."/>
            <person name="Steele A.D."/>
            <person name="Gui C."/>
            <person name="Meng S."/>
            <person name="Li G."/>
            <person name="Viehrig K."/>
            <person name="Ye F."/>
            <person name="Su P."/>
            <person name="Kiefer A.F."/>
            <person name="Nichols A."/>
            <person name="Cepeda A.J."/>
            <person name="Yan W."/>
            <person name="Fan B."/>
            <person name="Jiang Y."/>
            <person name="Adhikari A."/>
            <person name="Zheng C.-J."/>
            <person name="Schuster L."/>
            <person name="Cowan T.M."/>
            <person name="Smanski M.J."/>
            <person name="Chevrette M.G."/>
            <person name="De Carvalho L.P.S."/>
            <person name="Shen B."/>
        </authorList>
    </citation>
    <scope>NUCLEOTIDE SEQUENCE [LARGE SCALE GENOMIC DNA]</scope>
    <source>
        <strain evidence="2 3">NPDC049503</strain>
    </source>
</reference>